<dbReference type="GO" id="GO:0009437">
    <property type="term" value="P:carnitine metabolic process"/>
    <property type="evidence" value="ECO:0007669"/>
    <property type="project" value="EnsemblFungi"/>
</dbReference>
<evidence type="ECO:0000313" key="10">
    <source>
        <dbReference type="Proteomes" id="UP000094112"/>
    </source>
</evidence>
<keyword evidence="5" id="KW-0443">Lipid metabolism</keyword>
<dbReference type="SUPFAM" id="SSF52777">
    <property type="entry name" value="CoA-dependent acyltransferases"/>
    <property type="match status" value="2"/>
</dbReference>
<dbReference type="OrthoDB" id="240216at2759"/>
<keyword evidence="3 7" id="KW-0808">Transferase</keyword>
<dbReference type="EMBL" id="KV454210">
    <property type="protein sequence ID" value="ODQ59535.1"/>
    <property type="molecule type" value="Genomic_DNA"/>
</dbReference>
<feature type="non-terminal residue" evidence="9">
    <location>
        <position position="608"/>
    </location>
</feature>
<comment type="similarity">
    <text evidence="1 7">Belongs to the carnitine/choline acetyltransferase family.</text>
</comment>
<dbReference type="GeneID" id="30198289"/>
<keyword evidence="4" id="KW-0276">Fatty acid metabolism</keyword>
<dbReference type="InterPro" id="IPR042231">
    <property type="entry name" value="Cho/carn_acyl_trans_2"/>
</dbReference>
<dbReference type="GO" id="GO:0006066">
    <property type="term" value="P:alcohol metabolic process"/>
    <property type="evidence" value="ECO:0007669"/>
    <property type="project" value="EnsemblFungi"/>
</dbReference>
<dbReference type="PROSITE" id="PS00440">
    <property type="entry name" value="ACYLTRANSF_C_2"/>
    <property type="match status" value="1"/>
</dbReference>
<dbReference type="Gene3D" id="1.10.275.20">
    <property type="entry name" value="Choline/Carnitine o-acyltransferase"/>
    <property type="match status" value="1"/>
</dbReference>
<organism evidence="9 10">
    <name type="scientific">Wickerhamomyces anomalus (strain ATCC 58044 / CBS 1984 / NCYC 433 / NRRL Y-366-8)</name>
    <name type="common">Yeast</name>
    <name type="synonym">Hansenula anomala</name>
    <dbReference type="NCBI Taxonomy" id="683960"/>
    <lineage>
        <taxon>Eukaryota</taxon>
        <taxon>Fungi</taxon>
        <taxon>Dikarya</taxon>
        <taxon>Ascomycota</taxon>
        <taxon>Saccharomycotina</taxon>
        <taxon>Saccharomycetes</taxon>
        <taxon>Phaffomycetales</taxon>
        <taxon>Wickerhamomycetaceae</taxon>
        <taxon>Wickerhamomyces</taxon>
    </lineage>
</organism>
<dbReference type="InterPro" id="IPR042572">
    <property type="entry name" value="Carn_acyl_trans_N"/>
</dbReference>
<feature type="domain" description="Choline/carnitine acyltransferase" evidence="8">
    <location>
        <begin position="11"/>
        <end position="601"/>
    </location>
</feature>
<dbReference type="GO" id="GO:0004092">
    <property type="term" value="F:carnitine O-acetyltransferase activity"/>
    <property type="evidence" value="ECO:0007669"/>
    <property type="project" value="EnsemblFungi"/>
</dbReference>
<evidence type="ECO:0000256" key="6">
    <source>
        <dbReference type="ARBA" id="ARBA00023315"/>
    </source>
</evidence>
<name>A0A1E3P2B1_WICAA</name>
<evidence type="ECO:0000256" key="2">
    <source>
        <dbReference type="ARBA" id="ARBA00022448"/>
    </source>
</evidence>
<keyword evidence="10" id="KW-1185">Reference proteome</keyword>
<protein>
    <recommendedName>
        <fullName evidence="8">Choline/carnitine acyltransferase domain-containing protein</fullName>
    </recommendedName>
</protein>
<dbReference type="PANTHER" id="PTHR22589">
    <property type="entry name" value="CARNITINE O-ACYLTRANSFERASE"/>
    <property type="match status" value="1"/>
</dbReference>
<dbReference type="Gene3D" id="3.30.559.10">
    <property type="entry name" value="Chloramphenicol acetyltransferase-like domain"/>
    <property type="match status" value="1"/>
</dbReference>
<evidence type="ECO:0000256" key="4">
    <source>
        <dbReference type="ARBA" id="ARBA00022832"/>
    </source>
</evidence>
<keyword evidence="6 7" id="KW-0012">Acyltransferase</keyword>
<dbReference type="PROSITE" id="PS00439">
    <property type="entry name" value="ACYLTRANSF_C_1"/>
    <property type="match status" value="1"/>
</dbReference>
<dbReference type="Gene3D" id="3.30.559.70">
    <property type="entry name" value="Choline/Carnitine o-acyltransferase, domain 2"/>
    <property type="match status" value="1"/>
</dbReference>
<dbReference type="Pfam" id="PF00755">
    <property type="entry name" value="Carn_acyltransf"/>
    <property type="match status" value="1"/>
</dbReference>
<dbReference type="InterPro" id="IPR000542">
    <property type="entry name" value="Carn_acyl_trans"/>
</dbReference>
<feature type="non-terminal residue" evidence="9">
    <location>
        <position position="1"/>
    </location>
</feature>
<dbReference type="GO" id="GO:0005829">
    <property type="term" value="C:cytosol"/>
    <property type="evidence" value="ECO:0007669"/>
    <property type="project" value="EnsemblFungi"/>
</dbReference>
<gene>
    <name evidence="9" type="ORF">WICANDRAFT_24646</name>
</gene>
<dbReference type="GO" id="GO:0006631">
    <property type="term" value="P:fatty acid metabolic process"/>
    <property type="evidence" value="ECO:0007669"/>
    <property type="project" value="UniProtKB-KW"/>
</dbReference>
<evidence type="ECO:0000256" key="7">
    <source>
        <dbReference type="RuleBase" id="RU003801"/>
    </source>
</evidence>
<proteinExistence type="inferred from homology"/>
<dbReference type="PANTHER" id="PTHR22589:SF48">
    <property type="entry name" value="CARNITINE O-ACETYLTRANSFERASE YAT2"/>
    <property type="match status" value="1"/>
</dbReference>
<sequence length="608" mass="69136">TFQKEAQLPNLPVPSLNDTLKLLEISLAPLLNDDEFYQLQRKIQDFKTNEISSILQNHLLKFHQNEDCYLDHLNLDHILIDHKALPRNPFLILENDPLKKIKMNQTQGERAAVLTNSALKFISSLRLGYLNQDETFGGKPLTMKPYLNLFGTTRLSEFGSIRSKTNLTSDYILILSKSQFYTLKVLNEDQKLLFSIDELSKLLDELVEEVNQVENPNSTAIGSITSDTFKNWSSSRSYLQREFKENLDKIDAALFVLVLDHSEPDNTSGEELAKVLSVGSLKIDDHGVQTGSCTSRWYDKLQLVVTANSVAGIIWDSFTADGTSVLRFTSDMFTDSVLRLGDGNYSLFPKVKLTKSEDYPRPKPEKLHWDFAADAQTSLHLAETRLTDLICTHLTNTKTLNFGRNFAKKIGVKADSLIQISLQIAHYALYGRPISTVEPVSTRIFKNSRSELYPVQNDFITKTCQIFVSDSTPSIRWQSFIDCCKFHSNNLRKCAKGEGFEKHLKALQNVYLQRQIFNQVNPEFKIPDDEIPPLLFDDVIFPLFVPDLVASNCGNPAMRLFGLTPAVSNGFGIGYIIKDDTTEFCLISQFRQNERFLSTLDWVFHQLQ</sequence>
<evidence type="ECO:0000256" key="3">
    <source>
        <dbReference type="ARBA" id="ARBA00022679"/>
    </source>
</evidence>
<reference evidence="9 10" key="1">
    <citation type="journal article" date="2016" name="Proc. Natl. Acad. Sci. U.S.A.">
        <title>Comparative genomics of biotechnologically important yeasts.</title>
        <authorList>
            <person name="Riley R."/>
            <person name="Haridas S."/>
            <person name="Wolfe K.H."/>
            <person name="Lopes M.R."/>
            <person name="Hittinger C.T."/>
            <person name="Goeker M."/>
            <person name="Salamov A.A."/>
            <person name="Wisecaver J.H."/>
            <person name="Long T.M."/>
            <person name="Calvey C.H."/>
            <person name="Aerts A.L."/>
            <person name="Barry K.W."/>
            <person name="Choi C."/>
            <person name="Clum A."/>
            <person name="Coughlan A.Y."/>
            <person name="Deshpande S."/>
            <person name="Douglass A.P."/>
            <person name="Hanson S.J."/>
            <person name="Klenk H.-P."/>
            <person name="LaButti K.M."/>
            <person name="Lapidus A."/>
            <person name="Lindquist E.A."/>
            <person name="Lipzen A.M."/>
            <person name="Meier-Kolthoff J.P."/>
            <person name="Ohm R.A."/>
            <person name="Otillar R.P."/>
            <person name="Pangilinan J.L."/>
            <person name="Peng Y."/>
            <person name="Rokas A."/>
            <person name="Rosa C.A."/>
            <person name="Scheuner C."/>
            <person name="Sibirny A.A."/>
            <person name="Slot J.C."/>
            <person name="Stielow J.B."/>
            <person name="Sun H."/>
            <person name="Kurtzman C.P."/>
            <person name="Blackwell M."/>
            <person name="Grigoriev I.V."/>
            <person name="Jeffries T.W."/>
        </authorList>
    </citation>
    <scope>NUCLEOTIDE SEQUENCE [LARGE SCALE GENOMIC DNA]</scope>
    <source>
        <strain evidence="10">ATCC 58044 / CBS 1984 / NCYC 433 / NRRL Y-366-8</strain>
    </source>
</reference>
<evidence type="ECO:0000313" key="9">
    <source>
        <dbReference type="EMBL" id="ODQ59535.1"/>
    </source>
</evidence>
<accession>A0A1E3P2B1</accession>
<evidence type="ECO:0000259" key="8">
    <source>
        <dbReference type="Pfam" id="PF00755"/>
    </source>
</evidence>
<dbReference type="STRING" id="683960.A0A1E3P2B1"/>
<dbReference type="InterPro" id="IPR023213">
    <property type="entry name" value="CAT-like_dom_sf"/>
</dbReference>
<dbReference type="Proteomes" id="UP000094112">
    <property type="component" value="Unassembled WGS sequence"/>
</dbReference>
<dbReference type="AlphaFoldDB" id="A0A1E3P2B1"/>
<dbReference type="RefSeq" id="XP_019038742.1">
    <property type="nucleotide sequence ID" value="XM_019181043.1"/>
</dbReference>
<keyword evidence="2" id="KW-0813">Transport</keyword>
<dbReference type="InterPro" id="IPR039551">
    <property type="entry name" value="Cho/carn_acyl_trans"/>
</dbReference>
<evidence type="ECO:0000256" key="1">
    <source>
        <dbReference type="ARBA" id="ARBA00005232"/>
    </source>
</evidence>
<evidence type="ECO:0000256" key="5">
    <source>
        <dbReference type="ARBA" id="ARBA00023098"/>
    </source>
</evidence>